<sequence length="242" mass="28079">MRLPDFLGIGTQKGGTTFVYELLKQHPQVFMAAPKEQHFFTLHWQQGVDWYRNQFALATSDQMCGEVTPYYLFHPEAPRRIHSVMPRTKLIVVLRDPVERALSQYFHSKRLGLEALSLEDALAAEPQRLEDSDEVLATGKPHRSHQQHSYVSRGRYEQQISRFKQFFSNQQLLLMRSEQLFAQPDVAWRQILDFLGLSFVQCPQQKPVYAGGGEAANVSSEIKNQLRQQLSSTYQWMQDSFE</sequence>
<gene>
    <name evidence="4" type="ordered locus">SYNW0083</name>
</gene>
<dbReference type="GO" id="GO:0008146">
    <property type="term" value="F:sulfotransferase activity"/>
    <property type="evidence" value="ECO:0007669"/>
    <property type="project" value="InterPro"/>
</dbReference>
<dbReference type="InterPro" id="IPR000863">
    <property type="entry name" value="Sulfotransferase_dom"/>
</dbReference>
<evidence type="ECO:0000313" key="4">
    <source>
        <dbReference type="EMBL" id="CAE06598.1"/>
    </source>
</evidence>
<protein>
    <submittedName>
        <fullName evidence="4">Deacetylase sulfotransferase</fullName>
    </submittedName>
</protein>
<keyword evidence="5" id="KW-1185">Reference proteome</keyword>
<dbReference type="PANTHER" id="PTHR10605:SF56">
    <property type="entry name" value="BIFUNCTIONAL HEPARAN SULFATE N-DEACETYLASE_N-SULFOTRANSFERASE"/>
    <property type="match status" value="1"/>
</dbReference>
<dbReference type="EMBL" id="BX569689">
    <property type="protein sequence ID" value="CAE06598.1"/>
    <property type="molecule type" value="Genomic_DNA"/>
</dbReference>
<dbReference type="KEGG" id="syw:SYNW0083"/>
<dbReference type="PANTHER" id="PTHR10605">
    <property type="entry name" value="HEPARAN SULFATE SULFOTRANSFERASE"/>
    <property type="match status" value="1"/>
</dbReference>
<dbReference type="STRING" id="84588.SYNW0083"/>
<evidence type="ECO:0000313" key="5">
    <source>
        <dbReference type="Proteomes" id="UP000001422"/>
    </source>
</evidence>
<dbReference type="AlphaFoldDB" id="Q7UA18"/>
<dbReference type="RefSeq" id="WP_011126961.1">
    <property type="nucleotide sequence ID" value="NC_005070.1"/>
</dbReference>
<reference evidence="4 5" key="1">
    <citation type="journal article" date="2003" name="Nature">
        <title>The genome of a motile marine Synechococcus.</title>
        <authorList>
            <person name="Palenik B."/>
            <person name="Brahamsha B."/>
            <person name="Larimer F."/>
            <person name="Land M."/>
            <person name="Hauser L."/>
            <person name="Chain P."/>
            <person name="Lamerdin J."/>
            <person name="Regala W."/>
            <person name="Allen E.A."/>
            <person name="McCarren J."/>
            <person name="Paulsen I."/>
            <person name="Dufresne A."/>
            <person name="Partensky F."/>
            <person name="Webb E."/>
            <person name="Waterbury J."/>
        </authorList>
    </citation>
    <scope>NUCLEOTIDE SEQUENCE [LARGE SCALE GENOMIC DNA]</scope>
    <source>
        <strain evidence="4 5">WH8102</strain>
    </source>
</reference>
<proteinExistence type="predicted"/>
<dbReference type="Pfam" id="PF00685">
    <property type="entry name" value="Sulfotransfer_1"/>
    <property type="match status" value="1"/>
</dbReference>
<feature type="domain" description="Sulfotransferase" evidence="3">
    <location>
        <begin position="4"/>
        <end position="199"/>
    </location>
</feature>
<dbReference type="eggNOG" id="COG2226">
    <property type="taxonomic scope" value="Bacteria"/>
</dbReference>
<dbReference type="Proteomes" id="UP000001422">
    <property type="component" value="Chromosome"/>
</dbReference>
<accession>Q7UA18</accession>
<dbReference type="InterPro" id="IPR037359">
    <property type="entry name" value="NST/OST"/>
</dbReference>
<evidence type="ECO:0000256" key="1">
    <source>
        <dbReference type="ARBA" id="ARBA00022679"/>
    </source>
</evidence>
<dbReference type="HOGENOM" id="CLU_017703_1_2_3"/>
<keyword evidence="1" id="KW-0808">Transferase</keyword>
<evidence type="ECO:0000259" key="3">
    <source>
        <dbReference type="Pfam" id="PF00685"/>
    </source>
</evidence>
<dbReference type="SUPFAM" id="SSF52540">
    <property type="entry name" value="P-loop containing nucleoside triphosphate hydrolases"/>
    <property type="match status" value="1"/>
</dbReference>
<organism evidence="4 5">
    <name type="scientific">Parasynechococcus marenigrum (strain WH8102)</name>
    <dbReference type="NCBI Taxonomy" id="84588"/>
    <lineage>
        <taxon>Bacteria</taxon>
        <taxon>Bacillati</taxon>
        <taxon>Cyanobacteriota</taxon>
        <taxon>Cyanophyceae</taxon>
        <taxon>Synechococcales</taxon>
        <taxon>Prochlorococcaceae</taxon>
        <taxon>Parasynechococcus</taxon>
        <taxon>Parasynechococcus marenigrum</taxon>
    </lineage>
</organism>
<evidence type="ECO:0000256" key="2">
    <source>
        <dbReference type="ARBA" id="ARBA00023180"/>
    </source>
</evidence>
<dbReference type="InterPro" id="IPR027417">
    <property type="entry name" value="P-loop_NTPase"/>
</dbReference>
<name>Q7UA18_PARMW</name>
<dbReference type="Gene3D" id="3.40.50.300">
    <property type="entry name" value="P-loop containing nucleotide triphosphate hydrolases"/>
    <property type="match status" value="1"/>
</dbReference>
<keyword evidence="2" id="KW-0325">Glycoprotein</keyword>